<keyword evidence="2" id="KW-1185">Reference proteome</keyword>
<gene>
    <name evidence="1" type="ORF">BMF94_5508</name>
</gene>
<protein>
    <submittedName>
        <fullName evidence="1">Uncharacterized protein</fullName>
    </submittedName>
</protein>
<dbReference type="Proteomes" id="UP000237144">
    <property type="component" value="Unassembled WGS sequence"/>
</dbReference>
<reference evidence="1 2" key="1">
    <citation type="journal article" date="2018" name="Front. Microbiol.">
        <title>Prospects for Fungal Bioremediation of Acidic Radioactive Waste Sites: Characterization and Genome Sequence of Rhodotorula taiwanensis MD1149.</title>
        <authorList>
            <person name="Tkavc R."/>
            <person name="Matrosova V.Y."/>
            <person name="Grichenko O.E."/>
            <person name="Gostincar C."/>
            <person name="Volpe R.P."/>
            <person name="Klimenkova P."/>
            <person name="Gaidamakova E.K."/>
            <person name="Zhou C.E."/>
            <person name="Stewart B.J."/>
            <person name="Lyman M.G."/>
            <person name="Malfatti S.A."/>
            <person name="Rubinfeld B."/>
            <person name="Courtot M."/>
            <person name="Singh J."/>
            <person name="Dalgard C.L."/>
            <person name="Hamilton T."/>
            <person name="Frey K.G."/>
            <person name="Gunde-Cimerman N."/>
            <person name="Dugan L."/>
            <person name="Daly M.J."/>
        </authorList>
    </citation>
    <scope>NUCLEOTIDE SEQUENCE [LARGE SCALE GENOMIC DNA]</scope>
    <source>
        <strain evidence="1 2">MD1149</strain>
    </source>
</reference>
<accession>A0A2S5B345</accession>
<dbReference type="OrthoDB" id="2538345at2759"/>
<dbReference type="EMBL" id="PJQD01000085">
    <property type="protein sequence ID" value="POY71197.1"/>
    <property type="molecule type" value="Genomic_DNA"/>
</dbReference>
<dbReference type="AlphaFoldDB" id="A0A2S5B345"/>
<comment type="caution">
    <text evidence="1">The sequence shown here is derived from an EMBL/GenBank/DDBJ whole genome shotgun (WGS) entry which is preliminary data.</text>
</comment>
<sequence>MTLAPAREEKKRAKAGLAPVEWGKHGILTEADIYTKSDEFHAWLVGERMMNPETTTKAKEKELFKQFMEDFNTGTLPHEKYYDLKKYETRMTAIKMGETVETSDSYDFNRDLESAKAAHRRSSSAIDDQLLDRKRLEDLRRVQSERVQREKMTRLGFEVSENLGVRLEDKMRG</sequence>
<dbReference type="PANTHER" id="PTHR34689">
    <property type="entry name" value="NUCLEIC ACID-BINDING PROTEIN"/>
    <property type="match status" value="1"/>
</dbReference>
<evidence type="ECO:0000313" key="1">
    <source>
        <dbReference type="EMBL" id="POY71197.1"/>
    </source>
</evidence>
<organism evidence="1 2">
    <name type="scientific">Rhodotorula taiwanensis</name>
    <dbReference type="NCBI Taxonomy" id="741276"/>
    <lineage>
        <taxon>Eukaryota</taxon>
        <taxon>Fungi</taxon>
        <taxon>Dikarya</taxon>
        <taxon>Basidiomycota</taxon>
        <taxon>Pucciniomycotina</taxon>
        <taxon>Microbotryomycetes</taxon>
        <taxon>Sporidiobolales</taxon>
        <taxon>Sporidiobolaceae</taxon>
        <taxon>Rhodotorula</taxon>
    </lineage>
</organism>
<evidence type="ECO:0000313" key="2">
    <source>
        <dbReference type="Proteomes" id="UP000237144"/>
    </source>
</evidence>
<dbReference type="PANTHER" id="PTHR34689:SF1">
    <property type="entry name" value="NUCLEIC ACID-BINDING PROTEIN"/>
    <property type="match status" value="1"/>
</dbReference>
<name>A0A2S5B345_9BASI</name>
<proteinExistence type="predicted"/>
<dbReference type="STRING" id="741276.A0A2S5B345"/>